<dbReference type="GeneID" id="26908204"/>
<reference evidence="1 2" key="1">
    <citation type="submission" date="2015-07" db="EMBL/GenBank/DDBJ databases">
        <title>High-quality genome of monoxenous trypanosomatid Leptomonas pyrrhocoris.</title>
        <authorList>
            <person name="Flegontov P."/>
            <person name="Butenko A."/>
            <person name="Firsov S."/>
            <person name="Vlcek C."/>
            <person name="Logacheva M.D."/>
            <person name="Field M."/>
            <person name="Filatov D."/>
            <person name="Flegontova O."/>
            <person name="Gerasimov E."/>
            <person name="Jackson A.P."/>
            <person name="Kelly S."/>
            <person name="Opperdoes F."/>
            <person name="O'Reilly A."/>
            <person name="Votypka J."/>
            <person name="Yurchenko V."/>
            <person name="Lukes J."/>
        </authorList>
    </citation>
    <scope>NUCLEOTIDE SEQUENCE [LARGE SCALE GENOMIC DNA]</scope>
    <source>
        <strain evidence="1">H10</strain>
    </source>
</reference>
<proteinExistence type="predicted"/>
<gene>
    <name evidence="1" type="ORF">ABB37_07919</name>
</gene>
<name>A0A0M9FU63_LEPPY</name>
<dbReference type="SUPFAM" id="SSF63825">
    <property type="entry name" value="YWTD domain"/>
    <property type="match status" value="1"/>
</dbReference>
<organism evidence="1 2">
    <name type="scientific">Leptomonas pyrrhocoris</name>
    <name type="common">Firebug parasite</name>
    <dbReference type="NCBI Taxonomy" id="157538"/>
    <lineage>
        <taxon>Eukaryota</taxon>
        <taxon>Discoba</taxon>
        <taxon>Euglenozoa</taxon>
        <taxon>Kinetoplastea</taxon>
        <taxon>Metakinetoplastina</taxon>
        <taxon>Trypanosomatida</taxon>
        <taxon>Trypanosomatidae</taxon>
        <taxon>Leishmaniinae</taxon>
        <taxon>Leptomonas</taxon>
    </lineage>
</organism>
<dbReference type="VEuPathDB" id="TriTrypDB:LpyrH10_21_0550"/>
<evidence type="ECO:0000313" key="1">
    <source>
        <dbReference type="EMBL" id="KPA76155.1"/>
    </source>
</evidence>
<accession>A0A0M9FU63</accession>
<comment type="caution">
    <text evidence="1">The sequence shown here is derived from an EMBL/GenBank/DDBJ whole genome shotgun (WGS) entry which is preliminary data.</text>
</comment>
<sequence length="206" mass="22517">MPLAKPNSDEDKARFCVGITLDEPHNHIFFTIKGPSKGGKGRILAAPYYFKRRNLPSVTAATSSAAEGVIDPSHVVTLHRNLPEPIDLLLDAQGGYLYWTDRGDDAAGGNSLNRATVSYQRNGQPQLGPVEVLITGFTEAIGLSWPFSHLESIAASAASDESLRKHIYVTDMGHLWRCDVEAKTKEAVYECPEGHLLTGLEAVRFE</sequence>
<dbReference type="OrthoDB" id="5958943at2759"/>
<keyword evidence="2" id="KW-1185">Reference proteome</keyword>
<dbReference type="AlphaFoldDB" id="A0A0M9FU63"/>
<dbReference type="Proteomes" id="UP000037923">
    <property type="component" value="Unassembled WGS sequence"/>
</dbReference>
<evidence type="ECO:0000313" key="2">
    <source>
        <dbReference type="Proteomes" id="UP000037923"/>
    </source>
</evidence>
<dbReference type="EMBL" id="LGTL01000021">
    <property type="protein sequence ID" value="KPA76155.1"/>
    <property type="molecule type" value="Genomic_DNA"/>
</dbReference>
<protein>
    <submittedName>
        <fullName evidence="1">Uncharacterized protein</fullName>
    </submittedName>
</protein>
<dbReference type="RefSeq" id="XP_015654594.1">
    <property type="nucleotide sequence ID" value="XM_015806723.1"/>
</dbReference>